<evidence type="ECO:0000259" key="1">
    <source>
        <dbReference type="Pfam" id="PF00144"/>
    </source>
</evidence>
<dbReference type="Pfam" id="PF00144">
    <property type="entry name" value="Beta-lactamase"/>
    <property type="match status" value="1"/>
</dbReference>
<dbReference type="Gene3D" id="3.40.710.10">
    <property type="entry name" value="DD-peptidase/beta-lactamase superfamily"/>
    <property type="match status" value="1"/>
</dbReference>
<feature type="domain" description="Beta-lactamase-related" evidence="1">
    <location>
        <begin position="168"/>
        <end position="435"/>
    </location>
</feature>
<evidence type="ECO:0000313" key="2">
    <source>
        <dbReference type="EMBL" id="MCF1749859.1"/>
    </source>
</evidence>
<gene>
    <name evidence="2" type="ORF">L0U89_02150</name>
</gene>
<dbReference type="SUPFAM" id="SSF56601">
    <property type="entry name" value="beta-lactamase/transpeptidase-like"/>
    <property type="match status" value="1"/>
</dbReference>
<comment type="caution">
    <text evidence="2">The sequence shown here is derived from an EMBL/GenBank/DDBJ whole genome shotgun (WGS) entry which is preliminary data.</text>
</comment>
<dbReference type="InterPro" id="IPR012338">
    <property type="entry name" value="Beta-lactam/transpept-like"/>
</dbReference>
<accession>A0ABS9BP78</accession>
<dbReference type="EMBL" id="JAKEVZ010000001">
    <property type="protein sequence ID" value="MCF1749859.1"/>
    <property type="molecule type" value="Genomic_DNA"/>
</dbReference>
<reference evidence="2 3" key="1">
    <citation type="submission" date="2022-01" db="EMBL/GenBank/DDBJ databases">
        <title>Mariniradius saccharolyticus sp. nov., isolated from sediment of a river.</title>
        <authorList>
            <person name="Liu H."/>
        </authorList>
    </citation>
    <scope>NUCLEOTIDE SEQUENCE [LARGE SCALE GENOMIC DNA]</scope>
    <source>
        <strain evidence="2 3">RY-2</strain>
    </source>
</reference>
<protein>
    <submittedName>
        <fullName evidence="2">Beta-lactamase family protein</fullName>
    </submittedName>
</protein>
<name>A0ABS9BP78_9BACT</name>
<dbReference type="Proteomes" id="UP001201449">
    <property type="component" value="Unassembled WGS sequence"/>
</dbReference>
<dbReference type="PANTHER" id="PTHR43283">
    <property type="entry name" value="BETA-LACTAMASE-RELATED"/>
    <property type="match status" value="1"/>
</dbReference>
<keyword evidence="3" id="KW-1185">Reference proteome</keyword>
<dbReference type="InterPro" id="IPR001466">
    <property type="entry name" value="Beta-lactam-related"/>
</dbReference>
<proteinExistence type="predicted"/>
<dbReference type="InterPro" id="IPR050789">
    <property type="entry name" value="Diverse_Enzym_Activities"/>
</dbReference>
<dbReference type="PANTHER" id="PTHR43283:SF7">
    <property type="entry name" value="BETA-LACTAMASE-RELATED DOMAIN-CONTAINING PROTEIN"/>
    <property type="match status" value="1"/>
</dbReference>
<dbReference type="RefSeq" id="WP_234860005.1">
    <property type="nucleotide sequence ID" value="NZ_JAKEVZ010000001.1"/>
</dbReference>
<sequence>MKKRLGRIVSVVLLIGLAYGISYAWKSFPLISAYGAKIMCSCVFVAERSEASVHSQELGSFPISLGNFAVDREGQKVTGSVFGLANRVAIYREGRGCTLLSGESESAVRNQPYFAATKPTWSQDTVRWPSGDMLNDSILNLAPYRKIQDMINHELESPERKPLLTHMILVVHKGQLVAEGYGNDHDIDTKHTSWSMGKSIISTLVGLQVDRGIMTLDQKNLLPEWSDERSKISLTNMLQATNGLDWVEDYGGVSDATNMLFLKPDAAAIAAAKPLKYEPGTYFYYSSGTTNIVSKILRNQLGEEKYQRLPYEDLFYKIGMHHTVMEKDASGTFVGSSFVFAPGRDFARFGLLMLNKGNWEGSQVLSQEWVKFAVTRTPAAPIGQYGAQWWLNAGNKDNPADKLFPDLPNDAFYAGGFEGQWILVIPSEDLVIVRLGYTPKGEFSMNDFAAGVIAVLDN</sequence>
<evidence type="ECO:0000313" key="3">
    <source>
        <dbReference type="Proteomes" id="UP001201449"/>
    </source>
</evidence>
<organism evidence="2 3">
    <name type="scientific">Mariniradius sediminis</name>
    <dbReference type="NCBI Taxonomy" id="2909237"/>
    <lineage>
        <taxon>Bacteria</taxon>
        <taxon>Pseudomonadati</taxon>
        <taxon>Bacteroidota</taxon>
        <taxon>Cytophagia</taxon>
        <taxon>Cytophagales</taxon>
        <taxon>Cyclobacteriaceae</taxon>
        <taxon>Mariniradius</taxon>
    </lineage>
</organism>